<gene>
    <name evidence="6" type="ORF">H9705_09715</name>
</gene>
<dbReference type="GO" id="GO:0003700">
    <property type="term" value="F:DNA-binding transcription factor activity"/>
    <property type="evidence" value="ECO:0007669"/>
    <property type="project" value="InterPro"/>
</dbReference>
<name>A0A9D2ND24_9FIRM</name>
<reference evidence="6" key="1">
    <citation type="journal article" date="2021" name="PeerJ">
        <title>Extensive microbial diversity within the chicken gut microbiome revealed by metagenomics and culture.</title>
        <authorList>
            <person name="Gilroy R."/>
            <person name="Ravi A."/>
            <person name="Getino M."/>
            <person name="Pursley I."/>
            <person name="Horton D.L."/>
            <person name="Alikhan N.F."/>
            <person name="Baker D."/>
            <person name="Gharbi K."/>
            <person name="Hall N."/>
            <person name="Watson M."/>
            <person name="Adriaenssens E.M."/>
            <person name="Foster-Nyarko E."/>
            <person name="Jarju S."/>
            <person name="Secka A."/>
            <person name="Antonio M."/>
            <person name="Oren A."/>
            <person name="Chaudhuri R.R."/>
            <person name="La Ragione R."/>
            <person name="Hildebrand F."/>
            <person name="Pallen M.J."/>
        </authorList>
    </citation>
    <scope>NUCLEOTIDE SEQUENCE</scope>
    <source>
        <strain evidence="6">CHK185-5351</strain>
    </source>
</reference>
<organism evidence="6 7">
    <name type="scientific">Candidatus Fusicatenibacter intestinigallinarum</name>
    <dbReference type="NCBI Taxonomy" id="2838598"/>
    <lineage>
        <taxon>Bacteria</taxon>
        <taxon>Bacillati</taxon>
        <taxon>Bacillota</taxon>
        <taxon>Clostridia</taxon>
        <taxon>Lachnospirales</taxon>
        <taxon>Lachnospiraceae</taxon>
        <taxon>Fusicatenibacter</taxon>
    </lineage>
</organism>
<evidence type="ECO:0000313" key="7">
    <source>
        <dbReference type="Proteomes" id="UP000823849"/>
    </source>
</evidence>
<dbReference type="Proteomes" id="UP000823849">
    <property type="component" value="Unassembled WGS sequence"/>
</dbReference>
<evidence type="ECO:0000256" key="2">
    <source>
        <dbReference type="ARBA" id="ARBA00023015"/>
    </source>
</evidence>
<evidence type="ECO:0000259" key="5">
    <source>
        <dbReference type="PROSITE" id="PS50931"/>
    </source>
</evidence>
<keyword evidence="4" id="KW-0804">Transcription</keyword>
<dbReference type="InterPro" id="IPR005119">
    <property type="entry name" value="LysR_subst-bd"/>
</dbReference>
<dbReference type="InterPro" id="IPR000847">
    <property type="entry name" value="LysR_HTH_N"/>
</dbReference>
<keyword evidence="3" id="KW-0238">DNA-binding</keyword>
<dbReference type="Pfam" id="PF00126">
    <property type="entry name" value="HTH_1"/>
    <property type="match status" value="1"/>
</dbReference>
<reference evidence="6" key="2">
    <citation type="submission" date="2021-04" db="EMBL/GenBank/DDBJ databases">
        <authorList>
            <person name="Gilroy R."/>
        </authorList>
    </citation>
    <scope>NUCLEOTIDE SEQUENCE</scope>
    <source>
        <strain evidence="6">CHK185-5351</strain>
    </source>
</reference>
<feature type="domain" description="HTH lysR-type" evidence="5">
    <location>
        <begin position="1"/>
        <end position="57"/>
    </location>
</feature>
<sequence length="313" mass="35722">MFQGMKYIYAVYQEKSVSKAAERLCISQPSLSASIRRTEEKVGYPLFDRSTKPLSLTECGEKYIHAAEQIMEAEKGFADYINDWGVLKTGNLVLGGSSLFASWVLPGLIGQFSERYPGVGVELVEESTLTLPSLLQKGRIDIMLDNCELDAGTFDRQIYREEKLFLVVPRKMVSEKLIADYGITKEMIRESEQEGMEIPPIPLRYFADRPFVMLKEENDTRRRSMDILHANRITPKIALELDQQLSSYHVACSGLGIAFISDTLIRAVPPSPDVVYFGLKEKDRCRNISFYWKAGRYKTRAMEEFLRIADNRI</sequence>
<comment type="similarity">
    <text evidence="1">Belongs to the LysR transcriptional regulatory family.</text>
</comment>
<dbReference type="PANTHER" id="PTHR30126">
    <property type="entry name" value="HTH-TYPE TRANSCRIPTIONAL REGULATOR"/>
    <property type="match status" value="1"/>
</dbReference>
<protein>
    <submittedName>
        <fullName evidence="6">LysR family transcriptional regulator</fullName>
    </submittedName>
</protein>
<dbReference type="PROSITE" id="PS50931">
    <property type="entry name" value="HTH_LYSR"/>
    <property type="match status" value="1"/>
</dbReference>
<dbReference type="Gene3D" id="1.10.10.10">
    <property type="entry name" value="Winged helix-like DNA-binding domain superfamily/Winged helix DNA-binding domain"/>
    <property type="match status" value="1"/>
</dbReference>
<keyword evidence="2" id="KW-0805">Transcription regulation</keyword>
<evidence type="ECO:0000256" key="3">
    <source>
        <dbReference type="ARBA" id="ARBA00023125"/>
    </source>
</evidence>
<accession>A0A9D2ND24</accession>
<dbReference type="InterPro" id="IPR036390">
    <property type="entry name" value="WH_DNA-bd_sf"/>
</dbReference>
<dbReference type="AlphaFoldDB" id="A0A9D2ND24"/>
<dbReference type="SUPFAM" id="SSF46785">
    <property type="entry name" value="Winged helix' DNA-binding domain"/>
    <property type="match status" value="1"/>
</dbReference>
<evidence type="ECO:0000313" key="6">
    <source>
        <dbReference type="EMBL" id="HJC16072.1"/>
    </source>
</evidence>
<dbReference type="GO" id="GO:0003677">
    <property type="term" value="F:DNA binding"/>
    <property type="evidence" value="ECO:0007669"/>
    <property type="project" value="UniProtKB-KW"/>
</dbReference>
<dbReference type="Pfam" id="PF03466">
    <property type="entry name" value="LysR_substrate"/>
    <property type="match status" value="1"/>
</dbReference>
<proteinExistence type="inferred from homology"/>
<evidence type="ECO:0000256" key="1">
    <source>
        <dbReference type="ARBA" id="ARBA00009437"/>
    </source>
</evidence>
<dbReference type="PANTHER" id="PTHR30126:SF96">
    <property type="entry name" value="TRANSCRIPTIONAL REGULATORY PROTEIN, LYSR FAMILY"/>
    <property type="match status" value="1"/>
</dbReference>
<dbReference type="CDD" id="cd05466">
    <property type="entry name" value="PBP2_LTTR_substrate"/>
    <property type="match status" value="1"/>
</dbReference>
<dbReference type="EMBL" id="DWWU01000039">
    <property type="protein sequence ID" value="HJC16072.1"/>
    <property type="molecule type" value="Genomic_DNA"/>
</dbReference>
<evidence type="ECO:0000256" key="4">
    <source>
        <dbReference type="ARBA" id="ARBA00023163"/>
    </source>
</evidence>
<dbReference type="InterPro" id="IPR036388">
    <property type="entry name" value="WH-like_DNA-bd_sf"/>
</dbReference>
<dbReference type="Gene3D" id="3.40.190.290">
    <property type="match status" value="1"/>
</dbReference>
<dbReference type="SUPFAM" id="SSF53850">
    <property type="entry name" value="Periplasmic binding protein-like II"/>
    <property type="match status" value="1"/>
</dbReference>
<comment type="caution">
    <text evidence="6">The sequence shown here is derived from an EMBL/GenBank/DDBJ whole genome shotgun (WGS) entry which is preliminary data.</text>
</comment>
<dbReference type="PRINTS" id="PR00039">
    <property type="entry name" value="HTHLYSR"/>
</dbReference>